<dbReference type="GO" id="GO:0016746">
    <property type="term" value="F:acyltransferase activity"/>
    <property type="evidence" value="ECO:0007669"/>
    <property type="project" value="UniProtKB-KW"/>
</dbReference>
<name>A0A0P8A4A7_9HYPH</name>
<dbReference type="InterPro" id="IPR029058">
    <property type="entry name" value="AB_hydrolase_fold"/>
</dbReference>
<dbReference type="STRING" id="1653334.GA0071312_2239"/>
<keyword evidence="2" id="KW-0012">Acyltransferase</keyword>
<sequence>MANALFVNHLHEKGRLMATIIFIPGLNCDADLFADQIAMARKTHRVAIADTTRDDTITAMAGRLLDENPDDELILVGLSMGGYIALEAQAQAPERINRIALFDTNARADAPEAVENRQRLIALTEAGRFDEVCKTLWSKLVAQGRQQDTALRARVDAMAASIGPEAFIRQERAIMGRRDHRARLPEIRIPALVIVGDEDVLTPPALSQEMAEALPQATLGIIPDCGHLATMEHPEAVNRALAAWLAT</sequence>
<keyword evidence="5" id="KW-1185">Reference proteome</keyword>
<feature type="domain" description="AB hydrolase-1" evidence="1">
    <location>
        <begin position="50"/>
        <end position="234"/>
    </location>
</feature>
<reference evidence="2 4" key="1">
    <citation type="submission" date="2015-09" db="EMBL/GenBank/DDBJ databases">
        <title>Identification and resolution of microdiversity through metagenomic sequencing of parallel consortia.</title>
        <authorList>
            <person name="Nelson W.C."/>
            <person name="Romine M.F."/>
            <person name="Lindemann S.R."/>
        </authorList>
    </citation>
    <scope>NUCLEOTIDE SEQUENCE [LARGE SCALE GENOMIC DNA]</scope>
    <source>
        <strain evidence="2">HL-109</strain>
    </source>
</reference>
<organism evidence="2 4">
    <name type="scientific">Saliniramus fredricksonii</name>
    <dbReference type="NCBI Taxonomy" id="1653334"/>
    <lineage>
        <taxon>Bacteria</taxon>
        <taxon>Pseudomonadati</taxon>
        <taxon>Pseudomonadota</taxon>
        <taxon>Alphaproteobacteria</taxon>
        <taxon>Hyphomicrobiales</taxon>
        <taxon>Salinarimonadaceae</taxon>
        <taxon>Saliniramus</taxon>
    </lineage>
</organism>
<protein>
    <submittedName>
        <fullName evidence="3">Pimeloyl-ACP methyl ester carboxylesterase</fullName>
    </submittedName>
    <submittedName>
        <fullName evidence="2">Putative hydrolases or acyltransferases (Alpha/beta hydrolase superfamily)</fullName>
    </submittedName>
</protein>
<reference evidence="3 5" key="2">
    <citation type="submission" date="2016-08" db="EMBL/GenBank/DDBJ databases">
        <authorList>
            <person name="Varghese N."/>
            <person name="Submissions Spin"/>
        </authorList>
    </citation>
    <scope>NUCLEOTIDE SEQUENCE [LARGE SCALE GENOMIC DNA]</scope>
    <source>
        <strain evidence="3 5">HL-109</strain>
    </source>
</reference>
<dbReference type="Proteomes" id="UP000050497">
    <property type="component" value="Unassembled WGS sequence"/>
</dbReference>
<evidence type="ECO:0000313" key="4">
    <source>
        <dbReference type="Proteomes" id="UP000050497"/>
    </source>
</evidence>
<dbReference type="InterPro" id="IPR050266">
    <property type="entry name" value="AB_hydrolase_sf"/>
</dbReference>
<gene>
    <name evidence="3" type="ORF">GA0071312_2239</name>
    <name evidence="2" type="ORF">HLUCCO17_02210</name>
</gene>
<dbReference type="Proteomes" id="UP000182800">
    <property type="component" value="Unassembled WGS sequence"/>
</dbReference>
<dbReference type="SUPFAM" id="SSF53474">
    <property type="entry name" value="alpha/beta-Hydrolases"/>
    <property type="match status" value="1"/>
</dbReference>
<dbReference type="GO" id="GO:0016787">
    <property type="term" value="F:hydrolase activity"/>
    <property type="evidence" value="ECO:0007669"/>
    <property type="project" value="UniProtKB-KW"/>
</dbReference>
<keyword evidence="2" id="KW-0378">Hydrolase</keyword>
<keyword evidence="2" id="KW-0808">Transferase</keyword>
<accession>A0A0P8A4A7</accession>
<dbReference type="PANTHER" id="PTHR43798">
    <property type="entry name" value="MONOACYLGLYCEROL LIPASE"/>
    <property type="match status" value="1"/>
</dbReference>
<evidence type="ECO:0000313" key="3">
    <source>
        <dbReference type="EMBL" id="SCC81303.1"/>
    </source>
</evidence>
<dbReference type="AlphaFoldDB" id="A0A0P8A4A7"/>
<dbReference type="InterPro" id="IPR000073">
    <property type="entry name" value="AB_hydrolase_1"/>
</dbReference>
<evidence type="ECO:0000259" key="1">
    <source>
        <dbReference type="Pfam" id="PF00561"/>
    </source>
</evidence>
<comment type="caution">
    <text evidence="2">The sequence shown here is derived from an EMBL/GenBank/DDBJ whole genome shotgun (WGS) entry which is preliminary data.</text>
</comment>
<dbReference type="EMBL" id="FMBM01000002">
    <property type="protein sequence ID" value="SCC81303.1"/>
    <property type="molecule type" value="Genomic_DNA"/>
</dbReference>
<dbReference type="Gene3D" id="3.40.50.1820">
    <property type="entry name" value="alpha/beta hydrolase"/>
    <property type="match status" value="1"/>
</dbReference>
<dbReference type="EMBL" id="LJSX01000002">
    <property type="protein sequence ID" value="KPQ12401.1"/>
    <property type="molecule type" value="Genomic_DNA"/>
</dbReference>
<proteinExistence type="predicted"/>
<dbReference type="PRINTS" id="PR00111">
    <property type="entry name" value="ABHYDROLASE"/>
</dbReference>
<dbReference type="Pfam" id="PF00561">
    <property type="entry name" value="Abhydrolase_1"/>
    <property type="match status" value="1"/>
</dbReference>
<evidence type="ECO:0000313" key="5">
    <source>
        <dbReference type="Proteomes" id="UP000182800"/>
    </source>
</evidence>
<dbReference type="PANTHER" id="PTHR43798:SF29">
    <property type="entry name" value="AB HYDROLASE-1 DOMAIN-CONTAINING PROTEIN"/>
    <property type="match status" value="1"/>
</dbReference>
<evidence type="ECO:0000313" key="2">
    <source>
        <dbReference type="EMBL" id="KPQ12401.1"/>
    </source>
</evidence>